<feature type="region of interest" description="Disordered" evidence="2">
    <location>
        <begin position="270"/>
        <end position="297"/>
    </location>
</feature>
<dbReference type="RefSeq" id="WP_168908462.1">
    <property type="nucleotide sequence ID" value="NZ_CP051428.1"/>
</dbReference>
<dbReference type="KEGG" id="palr:HGI30_15950"/>
<reference evidence="3 4" key="1">
    <citation type="submission" date="2020-04" db="EMBL/GenBank/DDBJ databases">
        <title>Novel Paenibacillus strain UniB2 isolated from commercial digestive syrup.</title>
        <authorList>
            <person name="Thorat V."/>
            <person name="Kirdat K."/>
            <person name="Tiwarekar B."/>
            <person name="Yadav A."/>
        </authorList>
    </citation>
    <scope>NUCLEOTIDE SEQUENCE [LARGE SCALE GENOMIC DNA]</scope>
    <source>
        <strain evidence="3 4">UniB2</strain>
    </source>
</reference>
<dbReference type="AlphaFoldDB" id="A0A6H2GZP9"/>
<organism evidence="3 4">
    <name type="scientific">Paenibacillus albicereus</name>
    <dbReference type="NCBI Taxonomy" id="2726185"/>
    <lineage>
        <taxon>Bacteria</taxon>
        <taxon>Bacillati</taxon>
        <taxon>Bacillota</taxon>
        <taxon>Bacilli</taxon>
        <taxon>Bacillales</taxon>
        <taxon>Paenibacillaceae</taxon>
        <taxon>Paenibacillus</taxon>
    </lineage>
</organism>
<evidence type="ECO:0000256" key="1">
    <source>
        <dbReference type="SAM" id="Coils"/>
    </source>
</evidence>
<dbReference type="Proteomes" id="UP000502136">
    <property type="component" value="Chromosome"/>
</dbReference>
<feature type="coiled-coil region" evidence="1">
    <location>
        <begin position="105"/>
        <end position="132"/>
    </location>
</feature>
<evidence type="ECO:0000313" key="4">
    <source>
        <dbReference type="Proteomes" id="UP000502136"/>
    </source>
</evidence>
<keyword evidence="4" id="KW-1185">Reference proteome</keyword>
<gene>
    <name evidence="3" type="ORF">HGI30_15950</name>
</gene>
<feature type="compositionally biased region" description="Basic and acidic residues" evidence="2">
    <location>
        <begin position="14"/>
        <end position="30"/>
    </location>
</feature>
<feature type="compositionally biased region" description="Low complexity" evidence="2">
    <location>
        <begin position="332"/>
        <end position="341"/>
    </location>
</feature>
<feature type="region of interest" description="Disordered" evidence="2">
    <location>
        <begin position="1"/>
        <end position="68"/>
    </location>
</feature>
<feature type="region of interest" description="Disordered" evidence="2">
    <location>
        <begin position="332"/>
        <end position="358"/>
    </location>
</feature>
<feature type="compositionally biased region" description="Basic and acidic residues" evidence="2">
    <location>
        <begin position="344"/>
        <end position="355"/>
    </location>
</feature>
<name>A0A6H2GZP9_9BACL</name>
<feature type="compositionally biased region" description="Gly residues" evidence="2">
    <location>
        <begin position="41"/>
        <end position="51"/>
    </location>
</feature>
<feature type="compositionally biased region" description="Basic and acidic residues" evidence="2">
    <location>
        <begin position="288"/>
        <end position="297"/>
    </location>
</feature>
<protein>
    <submittedName>
        <fullName evidence="3">Uncharacterized protein</fullName>
    </submittedName>
</protein>
<evidence type="ECO:0000256" key="2">
    <source>
        <dbReference type="SAM" id="MobiDB-lite"/>
    </source>
</evidence>
<accession>A0A6H2GZP9</accession>
<proteinExistence type="predicted"/>
<keyword evidence="1" id="KW-0175">Coiled coil</keyword>
<evidence type="ECO:0000313" key="3">
    <source>
        <dbReference type="EMBL" id="QJC52913.1"/>
    </source>
</evidence>
<dbReference type="EMBL" id="CP051428">
    <property type="protein sequence ID" value="QJC52913.1"/>
    <property type="molecule type" value="Genomic_DNA"/>
</dbReference>
<sequence>MRFLRWTNKKGRTRRPEHTQTNHKAGEGDGKGPMGDSWGLRGAGGHDGPGGWSPQNAGAAGRDEIERRNVNMPHEDLHEKYEALEVEKMALNPENPDDRFRRTILENEQAGIAAQIKEADRLQRQAEEVADVQLPEDYDARWGVEGANDEIRNLISQVKEYAFAQHNDELAAVLDEHAARERELQERIRVLTEDAVQYESKIEAAGEDLRKERAAKHAAIEGMRDAESKRDNAVTMLQEAQEEAKRQQAQAESFKRQIDELEGMLRTYKSRQGSGSKGGLVLTSTLKPESDADREERLKREKLEQLNRQLERHGAAPIPLPPVAGTVTFPGAAADAPASAPEAEEVKPVDDRFSEDALPDNAVEGKSADRAVALSAEEIADRFAALEGRIERLEAGAAALRTA</sequence>